<evidence type="ECO:0000256" key="1">
    <source>
        <dbReference type="SAM" id="MobiDB-lite"/>
    </source>
</evidence>
<comment type="caution">
    <text evidence="2">The sequence shown here is derived from an EMBL/GenBank/DDBJ whole genome shotgun (WGS) entry which is preliminary data.</text>
</comment>
<feature type="region of interest" description="Disordered" evidence="1">
    <location>
        <begin position="32"/>
        <end position="56"/>
    </location>
</feature>
<accession>A0ABV4FA40</accession>
<reference evidence="2 3" key="1">
    <citation type="submission" date="2024-07" db="EMBL/GenBank/DDBJ databases">
        <title>Genomic Encyclopedia of Type Strains, Phase V (KMG-V): Genome sequencing to study the core and pangenomes of soil and plant-associated prokaryotes.</title>
        <authorList>
            <person name="Whitman W."/>
        </authorList>
    </citation>
    <scope>NUCLEOTIDE SEQUENCE [LARGE SCALE GENOMIC DNA]</scope>
    <source>
        <strain evidence="2 3">USDA 415</strain>
    </source>
</reference>
<evidence type="ECO:0000313" key="2">
    <source>
        <dbReference type="EMBL" id="MEY9319773.1"/>
    </source>
</evidence>
<sequence length="71" mass="7280">MPNAVSVATAKLIRVIATGLGMNIKPADAVKGCRSPTLPRSAKTTTHPLRPLRIPGGQCTKASISAKVTSA</sequence>
<name>A0ABV4FA40_BRAEL</name>
<keyword evidence="3" id="KW-1185">Reference proteome</keyword>
<evidence type="ECO:0000313" key="3">
    <source>
        <dbReference type="Proteomes" id="UP001565471"/>
    </source>
</evidence>
<gene>
    <name evidence="2" type="ORF">ABIF29_006572</name>
</gene>
<protein>
    <submittedName>
        <fullName evidence="2">Uncharacterized protein</fullName>
    </submittedName>
</protein>
<dbReference type="EMBL" id="JBGBZA010000002">
    <property type="protein sequence ID" value="MEY9319773.1"/>
    <property type="molecule type" value="Genomic_DNA"/>
</dbReference>
<organism evidence="2 3">
    <name type="scientific">Bradyrhizobium elkanii</name>
    <dbReference type="NCBI Taxonomy" id="29448"/>
    <lineage>
        <taxon>Bacteria</taxon>
        <taxon>Pseudomonadati</taxon>
        <taxon>Pseudomonadota</taxon>
        <taxon>Alphaproteobacteria</taxon>
        <taxon>Hyphomicrobiales</taxon>
        <taxon>Nitrobacteraceae</taxon>
        <taxon>Bradyrhizobium</taxon>
    </lineage>
</organism>
<dbReference type="Proteomes" id="UP001565471">
    <property type="component" value="Unassembled WGS sequence"/>
</dbReference>
<proteinExistence type="predicted"/>